<accession>A0AAE6EI84</accession>
<dbReference type="InterPro" id="IPR000515">
    <property type="entry name" value="MetI-like"/>
</dbReference>
<reference evidence="9 10" key="1">
    <citation type="submission" date="2019-04" db="EMBL/GenBank/DDBJ databases">
        <title>Complete genome sequence of Agrobacterium tumefaciens CFBP5877.</title>
        <authorList>
            <person name="Huang Y.-Y."/>
            <person name="Chiang H.-Y."/>
            <person name="Chou L."/>
            <person name="Lai E.-M."/>
            <person name="Kuo C.-H."/>
        </authorList>
    </citation>
    <scope>NUCLEOTIDE SEQUENCE [LARGE SCALE GENOMIC DNA]</scope>
    <source>
        <strain evidence="9 10">CFBP5877</strain>
        <plasmid evidence="10">patcfbp5877b</plasmid>
    </source>
</reference>
<geneLocation type="plasmid" evidence="10">
    <name>patcfbp5877b</name>
</geneLocation>
<dbReference type="EMBL" id="CP039900">
    <property type="protein sequence ID" value="QCL82848.1"/>
    <property type="molecule type" value="Genomic_DNA"/>
</dbReference>
<dbReference type="Pfam" id="PF00528">
    <property type="entry name" value="BPD_transp_1"/>
    <property type="match status" value="1"/>
</dbReference>
<feature type="transmembrane region" description="Helical" evidence="7">
    <location>
        <begin position="36"/>
        <end position="57"/>
    </location>
</feature>
<protein>
    <submittedName>
        <fullName evidence="9">ABC transporter permease</fullName>
    </submittedName>
</protein>
<dbReference type="PANTHER" id="PTHR30151:SF38">
    <property type="entry name" value="ALIPHATIC SULFONATES TRANSPORT PERMEASE PROTEIN SSUC-RELATED"/>
    <property type="match status" value="1"/>
</dbReference>
<evidence type="ECO:0000256" key="3">
    <source>
        <dbReference type="ARBA" id="ARBA00022475"/>
    </source>
</evidence>
<evidence type="ECO:0000256" key="5">
    <source>
        <dbReference type="ARBA" id="ARBA00022989"/>
    </source>
</evidence>
<dbReference type="Gene3D" id="1.10.3720.10">
    <property type="entry name" value="MetI-like"/>
    <property type="match status" value="1"/>
</dbReference>
<feature type="domain" description="ABC transmembrane type-1" evidence="8">
    <location>
        <begin position="83"/>
        <end position="263"/>
    </location>
</feature>
<sequence length="282" mass="30326">MTISTNTYAVPIPKSNTGRGPFTKVAFRPPLRTSGWIAVILLLVSWELSVRLGFIALPSVPALSKVATTWWLEASSGRLISELGSTLGLMAVGYGLAAIIGIVIGLAMGSSKVIWELLEPFVELLRPLPISALVPLLILFLGIDAALKVTAVTLGAVFPILVNTYAGVRSVTPTLRETAKTFELSRWRTLIAVVFPHASPYIFVGLRTSLAISLIISVFAEMIAGSAGMGFFILQAQQTLSVQKLYAGVLTLAVVGYVLNALFLRLENLVLPWRVDGPLRRA</sequence>
<feature type="transmembrane region" description="Helical" evidence="7">
    <location>
        <begin position="87"/>
        <end position="109"/>
    </location>
</feature>
<evidence type="ECO:0000256" key="4">
    <source>
        <dbReference type="ARBA" id="ARBA00022692"/>
    </source>
</evidence>
<evidence type="ECO:0000259" key="8">
    <source>
        <dbReference type="PROSITE" id="PS50928"/>
    </source>
</evidence>
<feature type="transmembrane region" description="Helical" evidence="7">
    <location>
        <begin position="187"/>
        <end position="204"/>
    </location>
</feature>
<name>A0AAE6EI84_AGRTU</name>
<dbReference type="GO" id="GO:0005886">
    <property type="term" value="C:plasma membrane"/>
    <property type="evidence" value="ECO:0007669"/>
    <property type="project" value="UniProtKB-SubCell"/>
</dbReference>
<evidence type="ECO:0000256" key="6">
    <source>
        <dbReference type="ARBA" id="ARBA00023136"/>
    </source>
</evidence>
<dbReference type="RefSeq" id="WP_080830814.1">
    <property type="nucleotide sequence ID" value="NZ_CP039891.1"/>
</dbReference>
<dbReference type="AlphaFoldDB" id="A0AAE6EI84"/>
<dbReference type="InterPro" id="IPR035906">
    <property type="entry name" value="MetI-like_sf"/>
</dbReference>
<dbReference type="PROSITE" id="PS50928">
    <property type="entry name" value="ABC_TM1"/>
    <property type="match status" value="1"/>
</dbReference>
<gene>
    <name evidence="9" type="ORF">CFBP5877_27525</name>
</gene>
<evidence type="ECO:0000256" key="1">
    <source>
        <dbReference type="ARBA" id="ARBA00004651"/>
    </source>
</evidence>
<evidence type="ECO:0000256" key="7">
    <source>
        <dbReference type="RuleBase" id="RU363032"/>
    </source>
</evidence>
<evidence type="ECO:0000313" key="10">
    <source>
        <dbReference type="Proteomes" id="UP000298579"/>
    </source>
</evidence>
<comment type="subcellular location">
    <subcellularLocation>
        <location evidence="1 7">Cell membrane</location>
        <topology evidence="1 7">Multi-pass membrane protein</topology>
    </subcellularLocation>
</comment>
<evidence type="ECO:0000256" key="2">
    <source>
        <dbReference type="ARBA" id="ARBA00022448"/>
    </source>
</evidence>
<dbReference type="SUPFAM" id="SSF161098">
    <property type="entry name" value="MetI-like"/>
    <property type="match status" value="1"/>
</dbReference>
<keyword evidence="5 7" id="KW-1133">Transmembrane helix</keyword>
<dbReference type="Proteomes" id="UP000298579">
    <property type="component" value="Plasmid pAtCFBP5877b"/>
</dbReference>
<proteinExistence type="inferred from homology"/>
<comment type="similarity">
    <text evidence="7">Belongs to the binding-protein-dependent transport system permease family.</text>
</comment>
<keyword evidence="2 7" id="KW-0813">Transport</keyword>
<evidence type="ECO:0000313" key="9">
    <source>
        <dbReference type="EMBL" id="QCL82848.1"/>
    </source>
</evidence>
<feature type="transmembrane region" description="Helical" evidence="7">
    <location>
        <begin position="121"/>
        <end position="143"/>
    </location>
</feature>
<dbReference type="PANTHER" id="PTHR30151">
    <property type="entry name" value="ALKANE SULFONATE ABC TRANSPORTER-RELATED, MEMBRANE SUBUNIT"/>
    <property type="match status" value="1"/>
</dbReference>
<keyword evidence="3" id="KW-1003">Cell membrane</keyword>
<dbReference type="CDD" id="cd06261">
    <property type="entry name" value="TM_PBP2"/>
    <property type="match status" value="1"/>
</dbReference>
<keyword evidence="4 7" id="KW-0812">Transmembrane</keyword>
<keyword evidence="9" id="KW-0614">Plasmid</keyword>
<feature type="transmembrane region" description="Helical" evidence="7">
    <location>
        <begin position="210"/>
        <end position="233"/>
    </location>
</feature>
<keyword evidence="6 7" id="KW-0472">Membrane</keyword>
<feature type="transmembrane region" description="Helical" evidence="7">
    <location>
        <begin position="245"/>
        <end position="264"/>
    </location>
</feature>
<dbReference type="GO" id="GO:0055085">
    <property type="term" value="P:transmembrane transport"/>
    <property type="evidence" value="ECO:0007669"/>
    <property type="project" value="InterPro"/>
</dbReference>
<organism evidence="9 10">
    <name type="scientific">Agrobacterium tumefaciens</name>
    <dbReference type="NCBI Taxonomy" id="358"/>
    <lineage>
        <taxon>Bacteria</taxon>
        <taxon>Pseudomonadati</taxon>
        <taxon>Pseudomonadota</taxon>
        <taxon>Alphaproteobacteria</taxon>
        <taxon>Hyphomicrobiales</taxon>
        <taxon>Rhizobiaceae</taxon>
        <taxon>Rhizobium/Agrobacterium group</taxon>
        <taxon>Agrobacterium</taxon>
        <taxon>Agrobacterium tumefaciens complex</taxon>
    </lineage>
</organism>
<feature type="transmembrane region" description="Helical" evidence="7">
    <location>
        <begin position="149"/>
        <end position="166"/>
    </location>
</feature>